<feature type="region of interest" description="Disordered" evidence="1">
    <location>
        <begin position="1"/>
        <end position="81"/>
    </location>
</feature>
<feature type="compositionally biased region" description="Basic and acidic residues" evidence="1">
    <location>
        <begin position="66"/>
        <end position="81"/>
    </location>
</feature>
<dbReference type="EMBL" id="MLJW01003368">
    <property type="protein sequence ID" value="OIQ72212.1"/>
    <property type="molecule type" value="Genomic_DNA"/>
</dbReference>
<comment type="caution">
    <text evidence="2">The sequence shown here is derived from an EMBL/GenBank/DDBJ whole genome shotgun (WGS) entry which is preliminary data.</text>
</comment>
<reference evidence="2" key="1">
    <citation type="submission" date="2016-10" db="EMBL/GenBank/DDBJ databases">
        <title>Sequence of Gallionella enrichment culture.</title>
        <authorList>
            <person name="Poehlein A."/>
            <person name="Muehling M."/>
            <person name="Daniel R."/>
        </authorList>
    </citation>
    <scope>NUCLEOTIDE SEQUENCE</scope>
</reference>
<sequence>MWMQTAEPGTPNLGTASSVEHIGRLPFARLRRNGSDPSPTPTRIADTTDHTRAARKRLKLTGAGRDGPRYTRFPQRDDTDH</sequence>
<dbReference type="AlphaFoldDB" id="A0A1J5PXB6"/>
<proteinExistence type="predicted"/>
<gene>
    <name evidence="2" type="ORF">GALL_461670</name>
</gene>
<protein>
    <submittedName>
        <fullName evidence="2">Uncharacterized protein</fullName>
    </submittedName>
</protein>
<organism evidence="2">
    <name type="scientific">mine drainage metagenome</name>
    <dbReference type="NCBI Taxonomy" id="410659"/>
    <lineage>
        <taxon>unclassified sequences</taxon>
        <taxon>metagenomes</taxon>
        <taxon>ecological metagenomes</taxon>
    </lineage>
</organism>
<name>A0A1J5PXB6_9ZZZZ</name>
<accession>A0A1J5PXB6</accession>
<evidence type="ECO:0000313" key="2">
    <source>
        <dbReference type="EMBL" id="OIQ72212.1"/>
    </source>
</evidence>
<evidence type="ECO:0000256" key="1">
    <source>
        <dbReference type="SAM" id="MobiDB-lite"/>
    </source>
</evidence>